<evidence type="ECO:0008006" key="2">
    <source>
        <dbReference type="Google" id="ProtNLM"/>
    </source>
</evidence>
<gene>
    <name evidence="1" type="ORF">S01H1_58453</name>
</gene>
<name>X0VNA7_9ZZZZ</name>
<dbReference type="InterPro" id="IPR029016">
    <property type="entry name" value="GAF-like_dom_sf"/>
</dbReference>
<proteinExistence type="predicted"/>
<feature type="non-terminal residue" evidence="1">
    <location>
        <position position="1"/>
    </location>
</feature>
<accession>X0VNA7</accession>
<dbReference type="AlphaFoldDB" id="X0VNA7"/>
<comment type="caution">
    <text evidence="1">The sequence shown here is derived from an EMBL/GenBank/DDBJ whole genome shotgun (WGS) entry which is preliminary data.</text>
</comment>
<dbReference type="SUPFAM" id="SSF55781">
    <property type="entry name" value="GAF domain-like"/>
    <property type="match status" value="1"/>
</dbReference>
<dbReference type="EMBL" id="BARS01038185">
    <property type="protein sequence ID" value="GAG19735.1"/>
    <property type="molecule type" value="Genomic_DNA"/>
</dbReference>
<evidence type="ECO:0000313" key="1">
    <source>
        <dbReference type="EMBL" id="GAG19735.1"/>
    </source>
</evidence>
<dbReference type="Gene3D" id="3.30.450.40">
    <property type="match status" value="1"/>
</dbReference>
<organism evidence="1">
    <name type="scientific">marine sediment metagenome</name>
    <dbReference type="NCBI Taxonomy" id="412755"/>
    <lineage>
        <taxon>unclassified sequences</taxon>
        <taxon>metagenomes</taxon>
        <taxon>ecological metagenomes</taxon>
    </lineage>
</organism>
<protein>
    <recommendedName>
        <fullName evidence="2">Heat-inducible transcription repressor HrcA C-terminal domain-containing protein</fullName>
    </recommendedName>
</protein>
<reference evidence="1" key="1">
    <citation type="journal article" date="2014" name="Front. Microbiol.">
        <title>High frequency of phylogenetically diverse reductive dehalogenase-homologous genes in deep subseafloor sedimentary metagenomes.</title>
        <authorList>
            <person name="Kawai M."/>
            <person name="Futagami T."/>
            <person name="Toyoda A."/>
            <person name="Takaki Y."/>
            <person name="Nishi S."/>
            <person name="Hori S."/>
            <person name="Arai W."/>
            <person name="Tsubouchi T."/>
            <person name="Morono Y."/>
            <person name="Uchiyama I."/>
            <person name="Ito T."/>
            <person name="Fujiyama A."/>
            <person name="Inagaki F."/>
            <person name="Takami H."/>
        </authorList>
    </citation>
    <scope>NUCLEOTIDE SEQUENCE</scope>
    <source>
        <strain evidence="1">Expedition CK06-06</strain>
    </source>
</reference>
<sequence>TSYQIGEQFGELGIFGPIKMDYDRVISLVSYTSEILSYMINKLDEKKILKNESF</sequence>